<dbReference type="GO" id="GO:0009501">
    <property type="term" value="C:amyloplast"/>
    <property type="evidence" value="ECO:0007669"/>
    <property type="project" value="UniProtKB-SubCell"/>
</dbReference>
<evidence type="ECO:0000313" key="9">
    <source>
        <dbReference type="EMBL" id="KAK1399362.1"/>
    </source>
</evidence>
<keyword evidence="3" id="KW-0328">Glycosyltransferase</keyword>
<dbReference type="Proteomes" id="UP001237642">
    <property type="component" value="Unassembled WGS sequence"/>
</dbReference>
<protein>
    <recommendedName>
        <fullName evidence="8">Starch synthase catalytic domain-containing protein</fullName>
    </recommendedName>
</protein>
<sequence>MEKVGGEVSDMASFGLPIAFSGGGSKKRKRGENVPEEDKYRSNLSYIKEDDKVDIVNQLVLSHGHSHRCASTSIRNDILSIMPEPQMVIHELWPSTRGKVEKHWLTLSEGVTSEENRNYCYYKHLRFHMPFVSEEDLERRKSEGVDFDEDKKGNVWSVTMNNSMPFLSEDFGGRNSEGVGFGGNIMDALKGRFEFGKEYTVKIFTSSFMHIFVIFGIDHRGRYFKEIRILFDFSMSYVLNFNGTNLQRYDMNDTLIFESIHARTYILRLLMLGSDGGARMHNTIFVTSETFPYSNSGAREEICRLLPISLAKLGHRVMVVSPRYQHGGPFDERFSSAFDTGCRLNVNCSGGVQEVSLFCEYREGVDWVFVDHPSNQRPRNPYCDATGDFVDNHFRFTLIFHAACEVPLVLSVRGVTFGDKCLFFAIDCC</sequence>
<organism evidence="9 10">
    <name type="scientific">Heracleum sosnowskyi</name>
    <dbReference type="NCBI Taxonomy" id="360622"/>
    <lineage>
        <taxon>Eukaryota</taxon>
        <taxon>Viridiplantae</taxon>
        <taxon>Streptophyta</taxon>
        <taxon>Embryophyta</taxon>
        <taxon>Tracheophyta</taxon>
        <taxon>Spermatophyta</taxon>
        <taxon>Magnoliopsida</taxon>
        <taxon>eudicotyledons</taxon>
        <taxon>Gunneridae</taxon>
        <taxon>Pentapetalae</taxon>
        <taxon>asterids</taxon>
        <taxon>campanulids</taxon>
        <taxon>Apiales</taxon>
        <taxon>Apiaceae</taxon>
        <taxon>Apioideae</taxon>
        <taxon>apioid superclade</taxon>
        <taxon>Tordylieae</taxon>
        <taxon>Tordyliinae</taxon>
        <taxon>Heracleum</taxon>
    </lineage>
</organism>
<keyword evidence="5" id="KW-0750">Starch biosynthesis</keyword>
<evidence type="ECO:0000256" key="3">
    <source>
        <dbReference type="ARBA" id="ARBA00022676"/>
    </source>
</evidence>
<evidence type="ECO:0000256" key="4">
    <source>
        <dbReference type="ARBA" id="ARBA00022679"/>
    </source>
</evidence>
<dbReference type="Pfam" id="PF08323">
    <property type="entry name" value="Glyco_transf_5"/>
    <property type="match status" value="1"/>
</dbReference>
<proteinExistence type="predicted"/>
<evidence type="ECO:0000256" key="7">
    <source>
        <dbReference type="SAM" id="MobiDB-lite"/>
    </source>
</evidence>
<comment type="subcellular location">
    <subcellularLocation>
        <location evidence="1">Plastid</location>
        <location evidence="1">Amyloplast</location>
    </subcellularLocation>
</comment>
<dbReference type="AlphaFoldDB" id="A0AAD8N816"/>
<gene>
    <name evidence="9" type="ORF">POM88_009225</name>
</gene>
<dbReference type="GO" id="GO:0016757">
    <property type="term" value="F:glycosyltransferase activity"/>
    <property type="evidence" value="ECO:0007669"/>
    <property type="project" value="UniProtKB-KW"/>
</dbReference>
<evidence type="ECO:0000259" key="8">
    <source>
        <dbReference type="Pfam" id="PF08323"/>
    </source>
</evidence>
<keyword evidence="4" id="KW-0808">Transferase</keyword>
<dbReference type="PANTHER" id="PTHR45825">
    <property type="entry name" value="GRANULE-BOUND STARCH SYNTHASE 1, CHLOROPLASTIC/AMYLOPLASTIC"/>
    <property type="match status" value="1"/>
</dbReference>
<evidence type="ECO:0000313" key="10">
    <source>
        <dbReference type="Proteomes" id="UP001237642"/>
    </source>
</evidence>
<dbReference type="GO" id="GO:0009507">
    <property type="term" value="C:chloroplast"/>
    <property type="evidence" value="ECO:0007669"/>
    <property type="project" value="TreeGrafter"/>
</dbReference>
<name>A0AAD8N816_9APIA</name>
<dbReference type="SUPFAM" id="SSF53756">
    <property type="entry name" value="UDP-Glycosyltransferase/glycogen phosphorylase"/>
    <property type="match status" value="1"/>
</dbReference>
<evidence type="ECO:0000256" key="5">
    <source>
        <dbReference type="ARBA" id="ARBA00022922"/>
    </source>
</evidence>
<evidence type="ECO:0000256" key="6">
    <source>
        <dbReference type="ARBA" id="ARBA00023234"/>
    </source>
</evidence>
<keyword evidence="10" id="KW-1185">Reference proteome</keyword>
<comment type="caution">
    <text evidence="9">The sequence shown here is derived from an EMBL/GenBank/DDBJ whole genome shotgun (WGS) entry which is preliminary data.</text>
</comment>
<dbReference type="EMBL" id="JAUIZM010000002">
    <property type="protein sequence ID" value="KAK1399362.1"/>
    <property type="molecule type" value="Genomic_DNA"/>
</dbReference>
<feature type="domain" description="Starch synthase catalytic" evidence="8">
    <location>
        <begin position="284"/>
        <end position="409"/>
    </location>
</feature>
<dbReference type="Gene3D" id="3.40.50.2000">
    <property type="entry name" value="Glycogen Phosphorylase B"/>
    <property type="match status" value="1"/>
</dbReference>
<dbReference type="PANTHER" id="PTHR45825:SF11">
    <property type="entry name" value="ALPHA AMYLASE DOMAIN-CONTAINING PROTEIN"/>
    <property type="match status" value="1"/>
</dbReference>
<keyword evidence="6" id="KW-0934">Plastid</keyword>
<evidence type="ECO:0000256" key="2">
    <source>
        <dbReference type="ARBA" id="ARBA00004727"/>
    </source>
</evidence>
<keyword evidence="6" id="KW-0035">Amyloplast</keyword>
<accession>A0AAD8N816</accession>
<feature type="region of interest" description="Disordered" evidence="7">
    <location>
        <begin position="1"/>
        <end position="38"/>
    </location>
</feature>
<dbReference type="GO" id="GO:0019252">
    <property type="term" value="P:starch biosynthetic process"/>
    <property type="evidence" value="ECO:0007669"/>
    <property type="project" value="UniProtKB-KW"/>
</dbReference>
<evidence type="ECO:0000256" key="1">
    <source>
        <dbReference type="ARBA" id="ARBA00004602"/>
    </source>
</evidence>
<comment type="pathway">
    <text evidence="2">Glycan biosynthesis; starch biosynthesis.</text>
</comment>
<dbReference type="InterPro" id="IPR013534">
    <property type="entry name" value="Starch_synth_cat_dom"/>
</dbReference>
<reference evidence="9" key="1">
    <citation type="submission" date="2023-02" db="EMBL/GenBank/DDBJ databases">
        <title>Genome of toxic invasive species Heracleum sosnowskyi carries increased number of genes despite the absence of recent whole-genome duplications.</title>
        <authorList>
            <person name="Schelkunov M."/>
            <person name="Shtratnikova V."/>
            <person name="Makarenko M."/>
            <person name="Klepikova A."/>
            <person name="Omelchenko D."/>
            <person name="Novikova G."/>
            <person name="Obukhova E."/>
            <person name="Bogdanov V."/>
            <person name="Penin A."/>
            <person name="Logacheva M."/>
        </authorList>
    </citation>
    <scope>NUCLEOTIDE SEQUENCE</scope>
    <source>
        <strain evidence="9">Hsosn_3</strain>
        <tissue evidence="9">Leaf</tissue>
    </source>
</reference>
<reference evidence="9" key="2">
    <citation type="submission" date="2023-05" db="EMBL/GenBank/DDBJ databases">
        <authorList>
            <person name="Schelkunov M.I."/>
        </authorList>
    </citation>
    <scope>NUCLEOTIDE SEQUENCE</scope>
    <source>
        <strain evidence="9">Hsosn_3</strain>
        <tissue evidence="9">Leaf</tissue>
    </source>
</reference>